<evidence type="ECO:0000313" key="3">
    <source>
        <dbReference type="EMBL" id="OTP97750.1"/>
    </source>
</evidence>
<dbReference type="GeneID" id="29850296"/>
<dbReference type="KEGG" id="gap:GAPWK_1396"/>
<dbReference type="InterPro" id="IPR018649">
    <property type="entry name" value="SHOCT"/>
</dbReference>
<accession>X2H4H0</accession>
<dbReference type="Gene3D" id="1.10.260.40">
    <property type="entry name" value="lambda repressor-like DNA-binding domains"/>
    <property type="match status" value="1"/>
</dbReference>
<dbReference type="OrthoDB" id="7067028at2"/>
<evidence type="ECO:0000313" key="4">
    <source>
        <dbReference type="EMBL" id="OTQ08144.1"/>
    </source>
</evidence>
<reference evidence="5 6" key="1">
    <citation type="submission" date="2017-03" db="EMBL/GenBank/DDBJ databases">
        <title>Comparative genomics of honeybee gut symbionts reveal geographically distinct and subgroup specific antibiotic resistance.</title>
        <authorList>
            <person name="Ludvigsen J."/>
            <person name="Porcellato D."/>
            <person name="Labee-Lund T.M."/>
            <person name="Amdam G.V."/>
            <person name="Rudi K."/>
        </authorList>
    </citation>
    <scope>NUCLEOTIDE SEQUENCE [LARGE SCALE GENOMIC DNA]</scope>
    <source>
        <strain evidence="3 6">A-7-12</strain>
        <strain evidence="4 5">A-9-12</strain>
    </source>
</reference>
<organism evidence="3 6">
    <name type="scientific">Gilliamella apicola</name>
    <dbReference type="NCBI Taxonomy" id="1196095"/>
    <lineage>
        <taxon>Bacteria</taxon>
        <taxon>Pseudomonadati</taxon>
        <taxon>Pseudomonadota</taxon>
        <taxon>Gammaproteobacteria</taxon>
        <taxon>Orbales</taxon>
        <taxon>Orbaceae</taxon>
        <taxon>Gilliamella</taxon>
    </lineage>
</organism>
<sequence length="118" mass="13142">MSINFNSGGAKVLDRIIEAYGFKSKVEYSNYLGTSAASLSIRYRRDLFPSDLVVKCMDETGASLQWLATGEGQFKPVEQSKETVISDETLVKLERLANLRDKGAITEQEFSELKGQLI</sequence>
<dbReference type="Pfam" id="PF07022">
    <property type="entry name" value="Phage_CI_repr"/>
    <property type="match status" value="1"/>
</dbReference>
<evidence type="ECO:0000313" key="6">
    <source>
        <dbReference type="Proteomes" id="UP000194977"/>
    </source>
</evidence>
<dbReference type="InterPro" id="IPR010982">
    <property type="entry name" value="Lambda_DNA-bd_dom_sf"/>
</dbReference>
<keyword evidence="5" id="KW-1185">Reference proteome</keyword>
<evidence type="ECO:0000259" key="1">
    <source>
        <dbReference type="Pfam" id="PF07022"/>
    </source>
</evidence>
<feature type="domain" description="SHOCT" evidence="2">
    <location>
        <begin position="92"/>
        <end position="117"/>
    </location>
</feature>
<name>X2H4H0_9GAMM</name>
<proteinExistence type="predicted"/>
<gene>
    <name evidence="4" type="ORF">B6C91_13265</name>
    <name evidence="3" type="ORF">B6D08_13585</name>
</gene>
<dbReference type="InterPro" id="IPR010744">
    <property type="entry name" value="Phage_CI_N"/>
</dbReference>
<evidence type="ECO:0000313" key="5">
    <source>
        <dbReference type="Proteomes" id="UP000194800"/>
    </source>
</evidence>
<dbReference type="EMBL" id="NARP01000053">
    <property type="protein sequence ID" value="OTP97750.1"/>
    <property type="molecule type" value="Genomic_DNA"/>
</dbReference>
<dbReference type="RefSeq" id="WP_025315542.1">
    <property type="nucleotide sequence ID" value="NZ_CAMLEZ010000031.1"/>
</dbReference>
<comment type="caution">
    <text evidence="3">The sequence shown here is derived from an EMBL/GenBank/DDBJ whole genome shotgun (WGS) entry which is preliminary data.</text>
</comment>
<evidence type="ECO:0000259" key="2">
    <source>
        <dbReference type="Pfam" id="PF09851"/>
    </source>
</evidence>
<dbReference type="AlphaFoldDB" id="X2H4H0"/>
<feature type="domain" description="Bacteriophage CI repressor N-terminal" evidence="1">
    <location>
        <begin position="12"/>
        <end position="74"/>
    </location>
</feature>
<dbReference type="eggNOG" id="COG2932">
    <property type="taxonomic scope" value="Bacteria"/>
</dbReference>
<dbReference type="GO" id="GO:0003677">
    <property type="term" value="F:DNA binding"/>
    <property type="evidence" value="ECO:0007669"/>
    <property type="project" value="InterPro"/>
</dbReference>
<dbReference type="Pfam" id="PF09851">
    <property type="entry name" value="SHOCT"/>
    <property type="match status" value="1"/>
</dbReference>
<dbReference type="EMBL" id="NART01000106">
    <property type="protein sequence ID" value="OTQ08144.1"/>
    <property type="molecule type" value="Genomic_DNA"/>
</dbReference>
<dbReference type="GO" id="GO:0045892">
    <property type="term" value="P:negative regulation of DNA-templated transcription"/>
    <property type="evidence" value="ECO:0007669"/>
    <property type="project" value="InterPro"/>
</dbReference>
<dbReference type="HOGENOM" id="CLU_2069760_0_0_6"/>
<protein>
    <submittedName>
        <fullName evidence="3">Uncharacterized protein</fullName>
    </submittedName>
</protein>
<dbReference type="Proteomes" id="UP000194977">
    <property type="component" value="Unassembled WGS sequence"/>
</dbReference>
<dbReference type="Proteomes" id="UP000194800">
    <property type="component" value="Unassembled WGS sequence"/>
</dbReference>